<gene>
    <name evidence="1" type="ORF">PC117_g21892</name>
</gene>
<dbReference type="Proteomes" id="UP000736787">
    <property type="component" value="Unassembled WGS sequence"/>
</dbReference>
<evidence type="ECO:0000313" key="1">
    <source>
        <dbReference type="EMBL" id="KAG2900705.1"/>
    </source>
</evidence>
<dbReference type="AlphaFoldDB" id="A0A8T1BCB8"/>
<evidence type="ECO:0000313" key="2">
    <source>
        <dbReference type="Proteomes" id="UP000736787"/>
    </source>
</evidence>
<reference evidence="1" key="1">
    <citation type="submission" date="2018-10" db="EMBL/GenBank/DDBJ databases">
        <title>Effector identification in a new, highly contiguous assembly of the strawberry crown rot pathogen Phytophthora cactorum.</title>
        <authorList>
            <person name="Armitage A.D."/>
            <person name="Nellist C.F."/>
            <person name="Bates H."/>
            <person name="Vickerstaff R.J."/>
            <person name="Harrison R.J."/>
        </authorList>
    </citation>
    <scope>NUCLEOTIDE SEQUENCE</scope>
    <source>
        <strain evidence="1">4040</strain>
    </source>
</reference>
<comment type="caution">
    <text evidence="1">The sequence shown here is derived from an EMBL/GenBank/DDBJ whole genome shotgun (WGS) entry which is preliminary data.</text>
</comment>
<dbReference type="EMBL" id="RCMK01001147">
    <property type="protein sequence ID" value="KAG2900705.1"/>
    <property type="molecule type" value="Genomic_DNA"/>
</dbReference>
<sequence length="266" mass="28972">MRCHRGFWAYAAATGTSVSANAVLFARSVVDQDDIISEEYTNARSISTKIQSLIFPSTNIPKGLWTGAKIGPGIPADIDTPEVISDRLPQAQTQALSTLNKTTKDQVDQVQKYCQSTLEVVIVSKVSALAFAVKSVDILKVLHHAKGVAEGLRATIANKVGSSERGTVVHATEDVVRLMNAGRTQFALHDAKEAESEVAGSQKSARVASRALANSTGKYVRTNPEFLTLYEERTQFKAVTSNCLKNVYWFPEEEASPLPTKTRRMS</sequence>
<protein>
    <submittedName>
        <fullName evidence="1">Uncharacterized protein</fullName>
    </submittedName>
</protein>
<organism evidence="1 2">
    <name type="scientific">Phytophthora cactorum</name>
    <dbReference type="NCBI Taxonomy" id="29920"/>
    <lineage>
        <taxon>Eukaryota</taxon>
        <taxon>Sar</taxon>
        <taxon>Stramenopiles</taxon>
        <taxon>Oomycota</taxon>
        <taxon>Peronosporomycetes</taxon>
        <taxon>Peronosporales</taxon>
        <taxon>Peronosporaceae</taxon>
        <taxon>Phytophthora</taxon>
    </lineage>
</organism>
<name>A0A8T1BCB8_9STRA</name>
<dbReference type="VEuPathDB" id="FungiDB:PC110_g21867"/>
<accession>A0A8T1BCB8</accession>
<proteinExistence type="predicted"/>